<reference evidence="2 3" key="1">
    <citation type="submission" date="2015-11" db="EMBL/GenBank/DDBJ databases">
        <title>Genomic analysis of 38 Legionella species identifies large and diverse effector repertoires.</title>
        <authorList>
            <person name="Burstein D."/>
            <person name="Amaro F."/>
            <person name="Zusman T."/>
            <person name="Lifshitz Z."/>
            <person name="Cohen O."/>
            <person name="Gilbert J.A."/>
            <person name="Pupko T."/>
            <person name="Shuman H.A."/>
            <person name="Segal G."/>
        </authorList>
    </citation>
    <scope>NUCLEOTIDE SEQUENCE [LARGE SCALE GENOMIC DNA]</scope>
    <source>
        <strain evidence="2 3">ATCC 49506</strain>
    </source>
</reference>
<dbReference type="SUPFAM" id="SSF51658">
    <property type="entry name" value="Xylose isomerase-like"/>
    <property type="match status" value="1"/>
</dbReference>
<name>A0A0W0WN39_9GAMM</name>
<comment type="similarity">
    <text evidence="1">Belongs to the UPF0276 family.</text>
</comment>
<proteinExistence type="inferred from homology"/>
<dbReference type="RefSeq" id="WP_058505172.1">
    <property type="nucleotide sequence ID" value="NZ_CAAAIF010000020.1"/>
</dbReference>
<evidence type="ECO:0000313" key="3">
    <source>
        <dbReference type="Proteomes" id="UP000054725"/>
    </source>
</evidence>
<dbReference type="EMBL" id="LNYO01000022">
    <property type="protein sequence ID" value="KTD33683.1"/>
    <property type="molecule type" value="Genomic_DNA"/>
</dbReference>
<evidence type="ECO:0000256" key="1">
    <source>
        <dbReference type="HAMAP-Rule" id="MF_00697"/>
    </source>
</evidence>
<accession>A0A0W0WN39</accession>
<dbReference type="HAMAP" id="MF_00697">
    <property type="entry name" value="UPF0276"/>
    <property type="match status" value="1"/>
</dbReference>
<dbReference type="PATRIC" id="fig|45070.6.peg.2283"/>
<dbReference type="AlphaFoldDB" id="A0A0W0WN39"/>
<dbReference type="OrthoDB" id="9763101at2"/>
<gene>
    <name evidence="2" type="ORF">Lnau_2160</name>
</gene>
<comment type="caution">
    <text evidence="2">The sequence shown here is derived from an EMBL/GenBank/DDBJ whole genome shotgun (WGS) entry which is preliminary data.</text>
</comment>
<dbReference type="InterPro" id="IPR036237">
    <property type="entry name" value="Xyl_isomerase-like_sf"/>
</dbReference>
<evidence type="ECO:0000313" key="2">
    <source>
        <dbReference type="EMBL" id="KTD33683.1"/>
    </source>
</evidence>
<dbReference type="PANTHER" id="PTHR42194:SF1">
    <property type="entry name" value="UPF0276 PROTEIN HI_1600"/>
    <property type="match status" value="1"/>
</dbReference>
<dbReference type="PANTHER" id="PTHR42194">
    <property type="entry name" value="UPF0276 PROTEIN HI_1600"/>
    <property type="match status" value="1"/>
</dbReference>
<dbReference type="Gene3D" id="3.20.20.150">
    <property type="entry name" value="Divalent-metal-dependent TIM barrel enzymes"/>
    <property type="match status" value="1"/>
</dbReference>
<keyword evidence="3" id="KW-1185">Reference proteome</keyword>
<dbReference type="Proteomes" id="UP000054725">
    <property type="component" value="Unassembled WGS sequence"/>
</dbReference>
<sequence length="281" mass="32184">MAHEKLPYLGFGLGLRPEHYEDILLNKPDVDWFEIITENYLIPGGKPLYFLDKIRENYPVVMHGVSLSIGSADPLDRAYLKELKSLAERINPVWISDHLCWTGVQGLNMHDLLPIPYTEEAITHIVSRIEEIQDYLGQRILIENVSSYLTFIQSEMTEWEFICEITQRADCYILLDVNNIYVSSVNHDFDALDYINAIPAERVVQIHLAGHSDHGTYIIDTHDAPIIQPVWDLYAKTIAKLGPKSTMIERDDNIPPLAELLVELNQARTIMGHSHRQELLA</sequence>
<dbReference type="STRING" id="45070.Lnau_2160"/>
<organism evidence="2 3">
    <name type="scientific">Legionella nautarum</name>
    <dbReference type="NCBI Taxonomy" id="45070"/>
    <lineage>
        <taxon>Bacteria</taxon>
        <taxon>Pseudomonadati</taxon>
        <taxon>Pseudomonadota</taxon>
        <taxon>Gammaproteobacteria</taxon>
        <taxon>Legionellales</taxon>
        <taxon>Legionellaceae</taxon>
        <taxon>Legionella</taxon>
    </lineage>
</organism>
<dbReference type="NCBIfam" id="NF003818">
    <property type="entry name" value="PRK05409.1"/>
    <property type="match status" value="1"/>
</dbReference>
<protein>
    <recommendedName>
        <fullName evidence="1">UPF0276 protein Lnau_2160</fullName>
    </recommendedName>
</protein>
<dbReference type="Pfam" id="PF05114">
    <property type="entry name" value="MbnB_TglH_ChrH"/>
    <property type="match status" value="1"/>
</dbReference>
<dbReference type="InterPro" id="IPR007801">
    <property type="entry name" value="MbnB/TglH/ChrH"/>
</dbReference>